<evidence type="ECO:0000313" key="3">
    <source>
        <dbReference type="Proteomes" id="UP000578449"/>
    </source>
</evidence>
<dbReference type="Proteomes" id="UP000578449">
    <property type="component" value="Unassembled WGS sequence"/>
</dbReference>
<dbReference type="InterPro" id="IPR043129">
    <property type="entry name" value="ATPase_NBD"/>
</dbReference>
<evidence type="ECO:0000313" key="2">
    <source>
        <dbReference type="EMBL" id="MBB5139005.1"/>
    </source>
</evidence>
<keyword evidence="2" id="KW-0418">Kinase</keyword>
<dbReference type="SUPFAM" id="SSF53067">
    <property type="entry name" value="Actin-like ATPase domain"/>
    <property type="match status" value="2"/>
</dbReference>
<dbReference type="InterPro" id="IPR002731">
    <property type="entry name" value="ATPase_BadF"/>
</dbReference>
<organism evidence="2 3">
    <name type="scientific">Thermocatellispora tengchongensis</name>
    <dbReference type="NCBI Taxonomy" id="1073253"/>
    <lineage>
        <taxon>Bacteria</taxon>
        <taxon>Bacillati</taxon>
        <taxon>Actinomycetota</taxon>
        <taxon>Actinomycetes</taxon>
        <taxon>Streptosporangiales</taxon>
        <taxon>Streptosporangiaceae</taxon>
        <taxon>Thermocatellispora</taxon>
    </lineage>
</organism>
<dbReference type="RefSeq" id="WP_312926971.1">
    <property type="nucleotide sequence ID" value="NZ_BAABIX010000014.1"/>
</dbReference>
<dbReference type="AlphaFoldDB" id="A0A840PST6"/>
<sequence length="336" mass="33968">MSDIGTPAGGRTVLAVDAGNSKIDVALVTEEGRVLARGRGGPFQPQSAGVAAAVDALDEAVRRALGEHGPPSRPYADHVAAYCAGADLPVEEEALRRELLARGYAPGVVVGNDTFALLRAGASGPWGVAVVCGAGINAVGVSPTGAVARFPALGALSGDWGGGLTLGREALWHAVRAEDGRGPATALAGAVTDCFGARTVEEVVLALHFGEVPMDRLNDLSPWVFRVAAGGDATAVALVLRLAEEVTLFAEVAMRRLDLLDTPTEVVLGGGVLAAADPLLIGRIGELLALRAPQAKPLITGTPPIVGAALLGLDHLGAGEKAAEAVRAALSPGDRP</sequence>
<accession>A0A840PST6</accession>
<keyword evidence="3" id="KW-1185">Reference proteome</keyword>
<feature type="domain" description="ATPase BadF/BadG/BcrA/BcrD type" evidence="1">
    <location>
        <begin position="16"/>
        <end position="312"/>
    </location>
</feature>
<protein>
    <submittedName>
        <fullName evidence="2">N-acetylglucosamine kinase-like BadF-type ATPase</fullName>
    </submittedName>
</protein>
<dbReference type="Pfam" id="PF01869">
    <property type="entry name" value="BcrAD_BadFG"/>
    <property type="match status" value="1"/>
</dbReference>
<comment type="caution">
    <text evidence="2">The sequence shown here is derived from an EMBL/GenBank/DDBJ whole genome shotgun (WGS) entry which is preliminary data.</text>
</comment>
<dbReference type="Gene3D" id="3.30.420.40">
    <property type="match status" value="2"/>
</dbReference>
<reference evidence="2 3" key="1">
    <citation type="submission" date="2020-08" db="EMBL/GenBank/DDBJ databases">
        <title>Genomic Encyclopedia of Type Strains, Phase IV (KMG-IV): sequencing the most valuable type-strain genomes for metagenomic binning, comparative biology and taxonomic classification.</title>
        <authorList>
            <person name="Goeker M."/>
        </authorList>
    </citation>
    <scope>NUCLEOTIDE SEQUENCE [LARGE SCALE GENOMIC DNA]</scope>
    <source>
        <strain evidence="2 3">DSM 45615</strain>
    </source>
</reference>
<name>A0A840PST6_9ACTN</name>
<evidence type="ECO:0000259" key="1">
    <source>
        <dbReference type="Pfam" id="PF01869"/>
    </source>
</evidence>
<proteinExistence type="predicted"/>
<dbReference type="PANTHER" id="PTHR43190:SF3">
    <property type="entry name" value="N-ACETYL-D-GLUCOSAMINE KINASE"/>
    <property type="match status" value="1"/>
</dbReference>
<keyword evidence="2" id="KW-0808">Transferase</keyword>
<gene>
    <name evidence="2" type="ORF">HNP84_008767</name>
</gene>
<dbReference type="InterPro" id="IPR052519">
    <property type="entry name" value="Euk-type_GlcNAc_Kinase"/>
</dbReference>
<dbReference type="EMBL" id="JACHGN010000026">
    <property type="protein sequence ID" value="MBB5139005.1"/>
    <property type="molecule type" value="Genomic_DNA"/>
</dbReference>
<dbReference type="GO" id="GO:0016301">
    <property type="term" value="F:kinase activity"/>
    <property type="evidence" value="ECO:0007669"/>
    <property type="project" value="UniProtKB-KW"/>
</dbReference>
<dbReference type="PANTHER" id="PTHR43190">
    <property type="entry name" value="N-ACETYL-D-GLUCOSAMINE KINASE"/>
    <property type="match status" value="1"/>
</dbReference>